<dbReference type="Pfam" id="PF03780">
    <property type="entry name" value="Asp23"/>
    <property type="match status" value="1"/>
</dbReference>
<dbReference type="Proteomes" id="UP000487268">
    <property type="component" value="Unassembled WGS sequence"/>
</dbReference>
<proteinExistence type="inferred from homology"/>
<comment type="caution">
    <text evidence="3">The sequence shown here is derived from an EMBL/GenBank/DDBJ whole genome shotgun (WGS) entry which is preliminary data.</text>
</comment>
<dbReference type="AlphaFoldDB" id="A0A7K0C8I4"/>
<evidence type="ECO:0000313" key="3">
    <source>
        <dbReference type="EMBL" id="MQY09755.1"/>
    </source>
</evidence>
<sequence length="171" mass="17181">MTDLGKGHPDGGGQDPYSEGRSMPFFPGPPGGPPLAAPTAAPPVPPAPGLAFGGTASATDPPGLINIEDEVVEKIAVLAALEVAGVAGLGGRRADGAGPAGAARPDRPGVRVLLRDDEVTLDLLVAVEYGSVIMEVARNVRANVTRVAGLMLGRRVAAVNVTVEDVRLPGA</sequence>
<evidence type="ECO:0000256" key="1">
    <source>
        <dbReference type="ARBA" id="ARBA00005721"/>
    </source>
</evidence>
<dbReference type="PANTHER" id="PTHR34297">
    <property type="entry name" value="HYPOTHETICAL CYTOSOLIC PROTEIN-RELATED"/>
    <property type="match status" value="1"/>
</dbReference>
<protein>
    <recommendedName>
        <fullName evidence="5">Asp23/Gls24 family envelope stress response protein</fullName>
    </recommendedName>
</protein>
<keyword evidence="4" id="KW-1185">Reference proteome</keyword>
<feature type="compositionally biased region" description="Pro residues" evidence="2">
    <location>
        <begin position="26"/>
        <end position="48"/>
    </location>
</feature>
<evidence type="ECO:0008006" key="5">
    <source>
        <dbReference type="Google" id="ProtNLM"/>
    </source>
</evidence>
<comment type="similarity">
    <text evidence="1">Belongs to the asp23 family.</text>
</comment>
<evidence type="ECO:0000313" key="4">
    <source>
        <dbReference type="Proteomes" id="UP000487268"/>
    </source>
</evidence>
<accession>A0A7K0C8I4</accession>
<organism evidence="3 4">
    <name type="scientific">Actinomadura macrotermitis</name>
    <dbReference type="NCBI Taxonomy" id="2585200"/>
    <lineage>
        <taxon>Bacteria</taxon>
        <taxon>Bacillati</taxon>
        <taxon>Actinomycetota</taxon>
        <taxon>Actinomycetes</taxon>
        <taxon>Streptosporangiales</taxon>
        <taxon>Thermomonosporaceae</taxon>
        <taxon>Actinomadura</taxon>
    </lineage>
</organism>
<dbReference type="PANTHER" id="PTHR34297:SF3">
    <property type="entry name" value="ALKALINE SHOCK PROTEIN 23"/>
    <property type="match status" value="1"/>
</dbReference>
<name>A0A7K0C8I4_9ACTN</name>
<dbReference type="RefSeq" id="WP_153541987.1">
    <property type="nucleotide sequence ID" value="NZ_WEGH01000007.1"/>
</dbReference>
<dbReference type="InterPro" id="IPR005531">
    <property type="entry name" value="Asp23"/>
</dbReference>
<feature type="region of interest" description="Disordered" evidence="2">
    <location>
        <begin position="1"/>
        <end position="55"/>
    </location>
</feature>
<gene>
    <name evidence="3" type="ORF">ACRB68_78840</name>
</gene>
<dbReference type="EMBL" id="WEGH01000007">
    <property type="protein sequence ID" value="MQY09755.1"/>
    <property type="molecule type" value="Genomic_DNA"/>
</dbReference>
<reference evidence="3 4" key="1">
    <citation type="submission" date="2019-10" db="EMBL/GenBank/DDBJ databases">
        <title>Actinomadura rubteroloni sp. nov. and Actinomadura macrotermitis sp. nov., isolated from the gut of fungus growing-termite Macrotermes natalensis.</title>
        <authorList>
            <person name="Benndorf R."/>
            <person name="Martin K."/>
            <person name="Kuefner M."/>
            <person name="De Beer W."/>
            <person name="Kaster A.-K."/>
            <person name="Vollmers J."/>
            <person name="Poulsen M."/>
            <person name="Beemelmanns C."/>
        </authorList>
    </citation>
    <scope>NUCLEOTIDE SEQUENCE [LARGE SCALE GENOMIC DNA]</scope>
    <source>
        <strain evidence="3 4">RB68</strain>
    </source>
</reference>
<evidence type="ECO:0000256" key="2">
    <source>
        <dbReference type="SAM" id="MobiDB-lite"/>
    </source>
</evidence>